<organism evidence="2 3">
    <name type="scientific">Corynebacterium anserum</name>
    <dbReference type="NCBI Taxonomy" id="2684406"/>
    <lineage>
        <taxon>Bacteria</taxon>
        <taxon>Bacillati</taxon>
        <taxon>Actinomycetota</taxon>
        <taxon>Actinomycetes</taxon>
        <taxon>Mycobacteriales</taxon>
        <taxon>Corynebacteriaceae</taxon>
        <taxon>Corynebacterium</taxon>
    </lineage>
</organism>
<accession>A0A7G7YLU0</accession>
<dbReference type="PANTHER" id="PTHR36178">
    <property type="entry name" value="SLR0625 PROTEIN"/>
    <property type="match status" value="1"/>
</dbReference>
<feature type="transmembrane region" description="Helical" evidence="1">
    <location>
        <begin position="99"/>
        <end position="122"/>
    </location>
</feature>
<dbReference type="GO" id="GO:0016020">
    <property type="term" value="C:membrane"/>
    <property type="evidence" value="ECO:0007669"/>
    <property type="project" value="InterPro"/>
</dbReference>
<evidence type="ECO:0000313" key="2">
    <source>
        <dbReference type="EMBL" id="QNH95460.1"/>
    </source>
</evidence>
<dbReference type="KEGG" id="cans:GP473_00955"/>
<feature type="transmembrane region" description="Helical" evidence="1">
    <location>
        <begin position="258"/>
        <end position="276"/>
    </location>
</feature>
<dbReference type="PANTHER" id="PTHR36178:SF1">
    <property type="entry name" value="SODIUM_GLUTAMATE SYMPORTER"/>
    <property type="match status" value="1"/>
</dbReference>
<keyword evidence="3" id="KW-1185">Reference proteome</keyword>
<reference evidence="2 3" key="1">
    <citation type="submission" date="2019-12" db="EMBL/GenBank/DDBJ databases">
        <title>Corynebacterium sp. nov., isolated from feces of the Anser Albifrons in China.</title>
        <authorList>
            <person name="Liu Q."/>
        </authorList>
    </citation>
    <scope>NUCLEOTIDE SEQUENCE [LARGE SCALE GENOMIC DNA]</scope>
    <source>
        <strain evidence="2 3">23H37-10</strain>
    </source>
</reference>
<evidence type="ECO:0000313" key="3">
    <source>
        <dbReference type="Proteomes" id="UP000515275"/>
    </source>
</evidence>
<keyword evidence="1" id="KW-0812">Transmembrane</keyword>
<feature type="transmembrane region" description="Helical" evidence="1">
    <location>
        <begin position="385"/>
        <end position="409"/>
    </location>
</feature>
<feature type="transmembrane region" description="Helical" evidence="1">
    <location>
        <begin position="296"/>
        <end position="314"/>
    </location>
</feature>
<dbReference type="Pfam" id="PF03616">
    <property type="entry name" value="Glt_symporter"/>
    <property type="match status" value="1"/>
</dbReference>
<gene>
    <name evidence="2" type="ORF">GP473_00955</name>
</gene>
<keyword evidence="1" id="KW-0472">Membrane</keyword>
<sequence length="457" mass="48495">MEYSVFDLLVDVGLISVLLVVGTFMRRHFAWFRNLLIPAPITAGLLGLLFGPEVLGIMPFSAALGDYSTLLIAVVFAAMPYSMSFASRDISKAKNMWSYSASMFLGQWGVFVLLGALLFAPLFGTDNWFGMMLPVGFVGGFGTAAAVGGALNSIGIEEAASLGFTSATIGTLAAIVGGIIFANWGIKTGRTSTLPKKLPWELRSGEITKKSKQPSIGNATTNPSSIEPLALHAGFIAVTVTIAYFIQQFIQGKFESVSIPLFALSFVVGIGGRIFLKVIKRPEYLDPTTVKSISGASTDFLIAFGVASIVPAAVASYVVPLLILFVAGIIYCTLFFFFASPVFFGEKWLERGIIGWGWATAAVATGIALLKIVDPELKSGALDEYGIAYVGYAPIEIAVNIFAPIAVIAGFTVGFGAITTVAAVAIFLLPFFFGWLPGRKNRKDDTDRSEASASAAA</sequence>
<keyword evidence="1" id="KW-1133">Transmembrane helix</keyword>
<feature type="transmembrane region" description="Helical" evidence="1">
    <location>
        <begin position="31"/>
        <end position="51"/>
    </location>
</feature>
<dbReference type="GO" id="GO:0015813">
    <property type="term" value="P:L-glutamate transmembrane transport"/>
    <property type="evidence" value="ECO:0007669"/>
    <property type="project" value="InterPro"/>
</dbReference>
<proteinExistence type="predicted"/>
<feature type="transmembrane region" description="Helical" evidence="1">
    <location>
        <begin position="356"/>
        <end position="373"/>
    </location>
</feature>
<dbReference type="InterPro" id="IPR004445">
    <property type="entry name" value="GltS"/>
</dbReference>
<feature type="transmembrane region" description="Helical" evidence="1">
    <location>
        <begin position="229"/>
        <end position="246"/>
    </location>
</feature>
<dbReference type="GO" id="GO:0015501">
    <property type="term" value="F:glutamate:sodium symporter activity"/>
    <property type="evidence" value="ECO:0007669"/>
    <property type="project" value="InterPro"/>
</dbReference>
<dbReference type="Proteomes" id="UP000515275">
    <property type="component" value="Chromosome"/>
</dbReference>
<name>A0A7G7YLU0_9CORY</name>
<feature type="transmembrane region" description="Helical" evidence="1">
    <location>
        <begin position="321"/>
        <end position="344"/>
    </location>
</feature>
<evidence type="ECO:0000256" key="1">
    <source>
        <dbReference type="SAM" id="Phobius"/>
    </source>
</evidence>
<feature type="transmembrane region" description="Helical" evidence="1">
    <location>
        <begin position="128"/>
        <end position="151"/>
    </location>
</feature>
<feature type="transmembrane region" description="Helical" evidence="1">
    <location>
        <begin position="163"/>
        <end position="186"/>
    </location>
</feature>
<feature type="transmembrane region" description="Helical" evidence="1">
    <location>
        <begin position="57"/>
        <end position="78"/>
    </location>
</feature>
<protein>
    <submittedName>
        <fullName evidence="2">Sodium:glutamate symporter</fullName>
    </submittedName>
</protein>
<dbReference type="AlphaFoldDB" id="A0A7G7YLU0"/>
<feature type="transmembrane region" description="Helical" evidence="1">
    <location>
        <begin position="415"/>
        <end position="436"/>
    </location>
</feature>
<feature type="transmembrane region" description="Helical" evidence="1">
    <location>
        <begin position="6"/>
        <end position="24"/>
    </location>
</feature>
<dbReference type="EMBL" id="CP046883">
    <property type="protein sequence ID" value="QNH95460.1"/>
    <property type="molecule type" value="Genomic_DNA"/>
</dbReference>